<dbReference type="InterPro" id="IPR042188">
    <property type="entry name" value="MmgE/PrpD_sf_2"/>
</dbReference>
<sequence>MNDPDSIDATVARYISKAGGMELPPEVEMRARCHLLDTIAAILSGRFLPAGQFGYRFVEGAKQIGPAALLGSTSRTSVEYAAFANAMAAHADETDDSHIWGRFHPGCGIVPAALAMAERQGSSGAALLRAIALGYDIGARATMALGYSNPKTTVFSTHSFGSLFGAAAASGTLAQLSAAQCEAMLSFTVQQTSGLSYWNRDPDHVQKSFDFGAKSARNGVFAALLAEAGMTAPDHPLTGENSFLAAFAEAPRPEALYEELGERFEIARSSIKKWSVGSPLQSVLDAVEAIFGGKTQRGEDIDAITVHLPSNRIHIVDNRHMPAVCAQHLVALSTLRGRVGFAASHDAALMSDPEILALRQKIRLVADDALTHARPERQSIVEIRMADGKTLRHHARVVRGTPDDPMSPDEVCEKAGDILGGILPDGGTRLISLCLEENFQPGDLVDACLIGPHPNDTIALGGT</sequence>
<proteinExistence type="inferred from homology"/>
<dbReference type="Gene3D" id="1.10.4100.10">
    <property type="entry name" value="2-methylcitrate dehydratase PrpD"/>
    <property type="match status" value="1"/>
</dbReference>
<organism evidence="4 5">
    <name type="scientific">Actibacterium pelagium</name>
    <dbReference type="NCBI Taxonomy" id="2029103"/>
    <lineage>
        <taxon>Bacteria</taxon>
        <taxon>Pseudomonadati</taxon>
        <taxon>Pseudomonadota</taxon>
        <taxon>Alphaproteobacteria</taxon>
        <taxon>Rhodobacterales</taxon>
        <taxon>Roseobacteraceae</taxon>
        <taxon>Actibacterium</taxon>
    </lineage>
</organism>
<dbReference type="PANTHER" id="PTHR16943">
    <property type="entry name" value="2-METHYLCITRATE DEHYDRATASE-RELATED"/>
    <property type="match status" value="1"/>
</dbReference>
<comment type="caution">
    <text evidence="4">The sequence shown here is derived from an EMBL/GenBank/DDBJ whole genome shotgun (WGS) entry which is preliminary data.</text>
</comment>
<dbReference type="EMBL" id="BMKN01000001">
    <property type="protein sequence ID" value="GGE45532.1"/>
    <property type="molecule type" value="Genomic_DNA"/>
</dbReference>
<reference evidence="4" key="2">
    <citation type="submission" date="2020-09" db="EMBL/GenBank/DDBJ databases">
        <authorList>
            <person name="Sun Q."/>
            <person name="Zhou Y."/>
        </authorList>
    </citation>
    <scope>NUCLEOTIDE SEQUENCE</scope>
    <source>
        <strain evidence="4">CGMCC 1.16012</strain>
    </source>
</reference>
<evidence type="ECO:0000313" key="4">
    <source>
        <dbReference type="EMBL" id="GGE45532.1"/>
    </source>
</evidence>
<protein>
    <recommendedName>
        <fullName evidence="6">2-methylcitrate dehydratase PrpD</fullName>
    </recommendedName>
</protein>
<name>A0A917AEA7_9RHOB</name>
<dbReference type="Pfam" id="PF19305">
    <property type="entry name" value="MmgE_PrpD_C"/>
    <property type="match status" value="1"/>
</dbReference>
<dbReference type="InterPro" id="IPR045336">
    <property type="entry name" value="MmgE_PrpD_N"/>
</dbReference>
<evidence type="ECO:0000259" key="3">
    <source>
        <dbReference type="Pfam" id="PF19305"/>
    </source>
</evidence>
<dbReference type="InterPro" id="IPR042183">
    <property type="entry name" value="MmgE/PrpD_sf_1"/>
</dbReference>
<dbReference type="RefSeq" id="WP_095596020.1">
    <property type="nucleotide sequence ID" value="NZ_BMKN01000001.1"/>
</dbReference>
<feature type="domain" description="MmgE/PrpD N-terminal" evidence="2">
    <location>
        <begin position="11"/>
        <end position="253"/>
    </location>
</feature>
<dbReference type="InterPro" id="IPR036148">
    <property type="entry name" value="MmgE/PrpD_sf"/>
</dbReference>
<dbReference type="GO" id="GO:0016829">
    <property type="term" value="F:lyase activity"/>
    <property type="evidence" value="ECO:0007669"/>
    <property type="project" value="InterPro"/>
</dbReference>
<gene>
    <name evidence="4" type="ORF">GCM10011517_11420</name>
</gene>
<dbReference type="Gene3D" id="3.30.1330.120">
    <property type="entry name" value="2-methylcitrate dehydratase PrpD"/>
    <property type="match status" value="1"/>
</dbReference>
<dbReference type="InterPro" id="IPR005656">
    <property type="entry name" value="MmgE_PrpD"/>
</dbReference>
<evidence type="ECO:0000313" key="5">
    <source>
        <dbReference type="Proteomes" id="UP000606730"/>
    </source>
</evidence>
<keyword evidence="5" id="KW-1185">Reference proteome</keyword>
<dbReference type="SUPFAM" id="SSF103378">
    <property type="entry name" value="2-methylcitrate dehydratase PrpD"/>
    <property type="match status" value="1"/>
</dbReference>
<dbReference type="OrthoDB" id="9795089at2"/>
<comment type="similarity">
    <text evidence="1">Belongs to the PrpD family.</text>
</comment>
<accession>A0A917AEA7</accession>
<dbReference type="PANTHER" id="PTHR16943:SF8">
    <property type="entry name" value="2-METHYLCITRATE DEHYDRATASE"/>
    <property type="match status" value="1"/>
</dbReference>
<reference evidence="4" key="1">
    <citation type="journal article" date="2014" name="Int. J. Syst. Evol. Microbiol.">
        <title>Complete genome sequence of Corynebacterium casei LMG S-19264T (=DSM 44701T), isolated from a smear-ripened cheese.</title>
        <authorList>
            <consortium name="US DOE Joint Genome Institute (JGI-PGF)"/>
            <person name="Walter F."/>
            <person name="Albersmeier A."/>
            <person name="Kalinowski J."/>
            <person name="Ruckert C."/>
        </authorList>
    </citation>
    <scope>NUCLEOTIDE SEQUENCE</scope>
    <source>
        <strain evidence="4">CGMCC 1.16012</strain>
    </source>
</reference>
<dbReference type="InterPro" id="IPR045337">
    <property type="entry name" value="MmgE_PrpD_C"/>
</dbReference>
<dbReference type="AlphaFoldDB" id="A0A917AEA7"/>
<evidence type="ECO:0000259" key="2">
    <source>
        <dbReference type="Pfam" id="PF03972"/>
    </source>
</evidence>
<dbReference type="Proteomes" id="UP000606730">
    <property type="component" value="Unassembled WGS sequence"/>
</dbReference>
<dbReference type="Pfam" id="PF03972">
    <property type="entry name" value="MmgE_PrpD_N"/>
    <property type="match status" value="1"/>
</dbReference>
<feature type="domain" description="MmgE/PrpD C-terminal" evidence="3">
    <location>
        <begin position="278"/>
        <end position="424"/>
    </location>
</feature>
<evidence type="ECO:0008006" key="6">
    <source>
        <dbReference type="Google" id="ProtNLM"/>
    </source>
</evidence>
<evidence type="ECO:0000256" key="1">
    <source>
        <dbReference type="ARBA" id="ARBA00006174"/>
    </source>
</evidence>